<proteinExistence type="predicted"/>
<evidence type="ECO:0000313" key="2">
    <source>
        <dbReference type="EMBL" id="KAE9400148.1"/>
    </source>
</evidence>
<keyword evidence="1" id="KW-0812">Transmembrane</keyword>
<gene>
    <name evidence="2" type="ORF">BT96DRAFT_919692</name>
</gene>
<keyword evidence="1" id="KW-1133">Transmembrane helix</keyword>
<accession>A0A6A4HS40</accession>
<sequence>MGLWKPLPISLAIASAGVAAFFRILASTRVRLAQRVILFQSYTQTQSSTPLVFPTHPGNDTEVSSVPFWEVMQCRLSHICSR</sequence>
<name>A0A6A4HS40_9AGAR</name>
<feature type="transmembrane region" description="Helical" evidence="1">
    <location>
        <begin position="6"/>
        <end position="26"/>
    </location>
</feature>
<keyword evidence="3" id="KW-1185">Reference proteome</keyword>
<dbReference type="EMBL" id="ML769460">
    <property type="protein sequence ID" value="KAE9400148.1"/>
    <property type="molecule type" value="Genomic_DNA"/>
</dbReference>
<reference evidence="2" key="1">
    <citation type="journal article" date="2019" name="Environ. Microbiol.">
        <title>Fungal ecological strategies reflected in gene transcription - a case study of two litter decomposers.</title>
        <authorList>
            <person name="Barbi F."/>
            <person name="Kohler A."/>
            <person name="Barry K."/>
            <person name="Baskaran P."/>
            <person name="Daum C."/>
            <person name="Fauchery L."/>
            <person name="Ihrmark K."/>
            <person name="Kuo A."/>
            <person name="LaButti K."/>
            <person name="Lipzen A."/>
            <person name="Morin E."/>
            <person name="Grigoriev I.V."/>
            <person name="Henrissat B."/>
            <person name="Lindahl B."/>
            <person name="Martin F."/>
        </authorList>
    </citation>
    <scope>NUCLEOTIDE SEQUENCE</scope>
    <source>
        <strain evidence="2">JB14</strain>
    </source>
</reference>
<evidence type="ECO:0000256" key="1">
    <source>
        <dbReference type="SAM" id="Phobius"/>
    </source>
</evidence>
<keyword evidence="1" id="KW-0472">Membrane</keyword>
<protein>
    <submittedName>
        <fullName evidence="2">Uncharacterized protein</fullName>
    </submittedName>
</protein>
<dbReference type="AlphaFoldDB" id="A0A6A4HS40"/>
<dbReference type="Proteomes" id="UP000799118">
    <property type="component" value="Unassembled WGS sequence"/>
</dbReference>
<evidence type="ECO:0000313" key="3">
    <source>
        <dbReference type="Proteomes" id="UP000799118"/>
    </source>
</evidence>
<organism evidence="2 3">
    <name type="scientific">Gymnopus androsaceus JB14</name>
    <dbReference type="NCBI Taxonomy" id="1447944"/>
    <lineage>
        <taxon>Eukaryota</taxon>
        <taxon>Fungi</taxon>
        <taxon>Dikarya</taxon>
        <taxon>Basidiomycota</taxon>
        <taxon>Agaricomycotina</taxon>
        <taxon>Agaricomycetes</taxon>
        <taxon>Agaricomycetidae</taxon>
        <taxon>Agaricales</taxon>
        <taxon>Marasmiineae</taxon>
        <taxon>Omphalotaceae</taxon>
        <taxon>Gymnopus</taxon>
    </lineage>
</organism>